<keyword evidence="1" id="KW-0175">Coiled coil</keyword>
<name>A0A6G9QP95_9GAMM</name>
<sequence>MKKILSIVSFASVVVLAGCASEPDPVERFNEQQAKANELAVEQAKEQLSNVPKWYLSPPKNDNFGIVGVGAASSKDMHHAVKKSKLQAEFELAKNYKQELSGSERIYEREGASGELVQTSQFLIDKLVDSVPVVGYEMLDQQVKVNVDGSFQVYTLLKLPYDEFNKVLQRTKAESQDAKELAAFDDLERRLEAKRLRKDKELERDHERKLELMDAQNGVIGAESVAEPVVNTQANAQPSNALSQIVKSVTN</sequence>
<feature type="coiled-coil region" evidence="1">
    <location>
        <begin position="161"/>
        <end position="204"/>
    </location>
</feature>
<protein>
    <recommendedName>
        <fullName evidence="5">LPP20 family lipoprotein</fullName>
    </recommendedName>
</protein>
<feature type="chain" id="PRO_5026321791" description="LPP20 family lipoprotein" evidence="2">
    <location>
        <begin position="21"/>
        <end position="251"/>
    </location>
</feature>
<dbReference type="PROSITE" id="PS51257">
    <property type="entry name" value="PROKAR_LIPOPROTEIN"/>
    <property type="match status" value="1"/>
</dbReference>
<proteinExistence type="predicted"/>
<evidence type="ECO:0000313" key="3">
    <source>
        <dbReference type="EMBL" id="QIR16312.1"/>
    </source>
</evidence>
<keyword evidence="3" id="KW-0614">Plasmid</keyword>
<geneLocation type="plasmid" evidence="3 4">
    <name>pPN3F2_1</name>
</geneLocation>
<evidence type="ECO:0000256" key="1">
    <source>
        <dbReference type="SAM" id="Coils"/>
    </source>
</evidence>
<keyword evidence="4" id="KW-1185">Reference proteome</keyword>
<evidence type="ECO:0008006" key="5">
    <source>
        <dbReference type="Google" id="ProtNLM"/>
    </source>
</evidence>
<accession>A0A6G9QP95</accession>
<evidence type="ECO:0000313" key="4">
    <source>
        <dbReference type="Proteomes" id="UP000502608"/>
    </source>
</evidence>
<gene>
    <name evidence="3" type="ORF">HBH39_17655</name>
</gene>
<feature type="signal peptide" evidence="2">
    <location>
        <begin position="1"/>
        <end position="20"/>
    </location>
</feature>
<organism evidence="3 4">
    <name type="scientific">Shewanella aestuarii</name>
    <dbReference type="NCBI Taxonomy" id="1028752"/>
    <lineage>
        <taxon>Bacteria</taxon>
        <taxon>Pseudomonadati</taxon>
        <taxon>Pseudomonadota</taxon>
        <taxon>Gammaproteobacteria</taxon>
        <taxon>Alteromonadales</taxon>
        <taxon>Shewanellaceae</taxon>
        <taxon>Shewanella</taxon>
    </lineage>
</organism>
<evidence type="ECO:0000256" key="2">
    <source>
        <dbReference type="SAM" id="SignalP"/>
    </source>
</evidence>
<dbReference type="EMBL" id="CP050314">
    <property type="protein sequence ID" value="QIR16312.1"/>
    <property type="molecule type" value="Genomic_DNA"/>
</dbReference>
<dbReference type="KEGG" id="saes:HBH39_17655"/>
<keyword evidence="2" id="KW-0732">Signal</keyword>
<dbReference type="AlphaFoldDB" id="A0A6G9QP95"/>
<dbReference type="Proteomes" id="UP000502608">
    <property type="component" value="Plasmid pPN3F2_1"/>
</dbReference>
<reference evidence="3 4" key="1">
    <citation type="submission" date="2020-03" db="EMBL/GenBank/DDBJ databases">
        <title>Complete genome sequence of Shewanella sp.</title>
        <authorList>
            <person name="Kim Y.-S."/>
            <person name="Kim S.-J."/>
            <person name="Jung H.-K."/>
            <person name="Kim K.-H."/>
        </authorList>
    </citation>
    <scope>NUCLEOTIDE SEQUENCE [LARGE SCALE GENOMIC DNA]</scope>
    <source>
        <strain evidence="3 4">PN3F2</strain>
        <plasmid evidence="3 4">pPN3F2_1</plasmid>
    </source>
</reference>
<dbReference type="RefSeq" id="WP_167680161.1">
    <property type="nucleotide sequence ID" value="NZ_CP050314.1"/>
</dbReference>